<evidence type="ECO:0000313" key="1">
    <source>
        <dbReference type="EMBL" id="CAG8782755.1"/>
    </source>
</evidence>
<organism evidence="1 2">
    <name type="scientific">Racocetra persica</name>
    <dbReference type="NCBI Taxonomy" id="160502"/>
    <lineage>
        <taxon>Eukaryota</taxon>
        <taxon>Fungi</taxon>
        <taxon>Fungi incertae sedis</taxon>
        <taxon>Mucoromycota</taxon>
        <taxon>Glomeromycotina</taxon>
        <taxon>Glomeromycetes</taxon>
        <taxon>Diversisporales</taxon>
        <taxon>Gigasporaceae</taxon>
        <taxon>Racocetra</taxon>
    </lineage>
</organism>
<feature type="non-terminal residue" evidence="1">
    <location>
        <position position="395"/>
    </location>
</feature>
<gene>
    <name evidence="1" type="ORF">RPERSI_LOCUS17845</name>
</gene>
<dbReference type="EMBL" id="CAJVQC010046265">
    <property type="protein sequence ID" value="CAG8782755.1"/>
    <property type="molecule type" value="Genomic_DNA"/>
</dbReference>
<name>A0ACA9R9M6_9GLOM</name>
<comment type="caution">
    <text evidence="1">The sequence shown here is derived from an EMBL/GenBank/DDBJ whole genome shotgun (WGS) entry which is preliminary data.</text>
</comment>
<reference evidence="1" key="1">
    <citation type="submission" date="2021-06" db="EMBL/GenBank/DDBJ databases">
        <authorList>
            <person name="Kallberg Y."/>
            <person name="Tangrot J."/>
            <person name="Rosling A."/>
        </authorList>
    </citation>
    <scope>NUCLEOTIDE SEQUENCE</scope>
    <source>
        <strain evidence="1">MA461A</strain>
    </source>
</reference>
<dbReference type="Proteomes" id="UP000789920">
    <property type="component" value="Unassembled WGS sequence"/>
</dbReference>
<keyword evidence="2" id="KW-1185">Reference proteome</keyword>
<evidence type="ECO:0000313" key="2">
    <source>
        <dbReference type="Proteomes" id="UP000789920"/>
    </source>
</evidence>
<protein>
    <submittedName>
        <fullName evidence="1">30913_t:CDS:1</fullName>
    </submittedName>
</protein>
<proteinExistence type="predicted"/>
<sequence>MIQNSFIDSSKKNPNDKQPIPDNNRIKNTASCNFCRQKKVKCNYLNDGRCRQCINHNIECKSDPQKKRGPKGPEKETGSNTPSRVRTNLFENGSTLRSLIQNLSNSNLFENSLTDNERTLLNLVQALLNLILTRNLNRNSSNHDEIHLVEVLSRTLMTNEQTRNLVENSSGINNMRLNNDPMLTDSTQESLQSRTWVENSSVINNKQMLSSINNEQMFLPSEEDRQRKRKTINYEPDVELHRNVSNTNALRSPSTSYTVSMHSDNEQQNLSDLQFPETTLQNFADISLTELNNQIYYSPIFGGTSDNSSDPSPLITADSQPMPMLGDTSPPITADSQAMPMQLSGGASPPTTADSRAMSPSPFTITNLVTDPLATPMPFLKLVSPMINSSTDPQT</sequence>
<accession>A0ACA9R9M6</accession>